<comment type="similarity">
    <text evidence="1">Belongs to the TolB family.</text>
</comment>
<dbReference type="PANTHER" id="PTHR36842">
    <property type="entry name" value="PROTEIN TOLB HOMOLOG"/>
    <property type="match status" value="1"/>
</dbReference>
<dbReference type="Gene3D" id="2.120.10.30">
    <property type="entry name" value="TolB, C-terminal domain"/>
    <property type="match status" value="1"/>
</dbReference>
<dbReference type="SUPFAM" id="SSF82171">
    <property type="entry name" value="DPP6 N-terminal domain-like"/>
    <property type="match status" value="1"/>
</dbReference>
<dbReference type="Proteomes" id="UP001204953">
    <property type="component" value="Unassembled WGS sequence"/>
</dbReference>
<organism evidence="2 3">
    <name type="scientific">Limnofasciculus baicalensis BBK-W-15</name>
    <dbReference type="NCBI Taxonomy" id="2699891"/>
    <lineage>
        <taxon>Bacteria</taxon>
        <taxon>Bacillati</taxon>
        <taxon>Cyanobacteriota</taxon>
        <taxon>Cyanophyceae</taxon>
        <taxon>Coleofasciculales</taxon>
        <taxon>Coleofasciculaceae</taxon>
        <taxon>Limnofasciculus</taxon>
        <taxon>Limnofasciculus baicalensis</taxon>
    </lineage>
</organism>
<dbReference type="InterPro" id="IPR011659">
    <property type="entry name" value="WD40"/>
</dbReference>
<reference evidence="2" key="1">
    <citation type="submission" date="2022-06" db="EMBL/GenBank/DDBJ databases">
        <title>New cyanobacteria of genus Symplocastrum in benthos of Lake Baikal.</title>
        <authorList>
            <person name="Sorokovikova E."/>
            <person name="Tikhonova I."/>
            <person name="Krasnopeev A."/>
            <person name="Evseev P."/>
            <person name="Gladkikh A."/>
            <person name="Belykh O."/>
        </authorList>
    </citation>
    <scope>NUCLEOTIDE SEQUENCE</scope>
    <source>
        <strain evidence="2">BBK-W-15</strain>
    </source>
</reference>
<proteinExistence type="inferred from homology"/>
<accession>A0AAE3GXZ4</accession>
<dbReference type="EMBL" id="JAMZMM010000734">
    <property type="protein sequence ID" value="MCP2732680.1"/>
    <property type="molecule type" value="Genomic_DNA"/>
</dbReference>
<dbReference type="Pfam" id="PF07676">
    <property type="entry name" value="PD40"/>
    <property type="match status" value="2"/>
</dbReference>
<gene>
    <name evidence="2" type="ORF">NJ959_30060</name>
</gene>
<evidence type="ECO:0000313" key="2">
    <source>
        <dbReference type="EMBL" id="MCP2732680.1"/>
    </source>
</evidence>
<dbReference type="AlphaFoldDB" id="A0AAE3GXZ4"/>
<name>A0AAE3GXZ4_9CYAN</name>
<sequence>MSIVLSLTGLVVGCSPSNLPGQPLTLNSRYTDEQPGLSGNGRFIAFVSDRNGSRQIVMYDLQQQRFIDLPRLNRPNAIAENPSLSYTGRYIAYIASDMGTPAIELYDRVTTRPQVLTMGYRGWIRHPSISPDGRYIVFETSRRGQWDVEVFDRGSNIELDIPDGTPVFPP</sequence>
<evidence type="ECO:0000256" key="1">
    <source>
        <dbReference type="ARBA" id="ARBA00009820"/>
    </source>
</evidence>
<protein>
    <submittedName>
        <fullName evidence="2">Biopolymer transporter Tol</fullName>
    </submittedName>
</protein>
<evidence type="ECO:0000313" key="3">
    <source>
        <dbReference type="Proteomes" id="UP001204953"/>
    </source>
</evidence>
<keyword evidence="3" id="KW-1185">Reference proteome</keyword>
<comment type="caution">
    <text evidence="2">The sequence shown here is derived from an EMBL/GenBank/DDBJ whole genome shotgun (WGS) entry which is preliminary data.</text>
</comment>
<dbReference type="InterPro" id="IPR011042">
    <property type="entry name" value="6-blade_b-propeller_TolB-like"/>
</dbReference>
<dbReference type="PANTHER" id="PTHR36842:SF2">
    <property type="entry name" value="SLR0505 PROTEIN"/>
    <property type="match status" value="1"/>
</dbReference>